<reference evidence="2" key="1">
    <citation type="submission" date="2017-02" db="EMBL/GenBank/DDBJ databases">
        <authorList>
            <person name="Daims H."/>
        </authorList>
    </citation>
    <scope>NUCLEOTIDE SEQUENCE [LARGE SCALE GENOMIC DNA]</scope>
</reference>
<sequence length="79" mass="8690">MAERAGAVEHQRALVQSARLCLSINASQFVEPPTADPHGGWCGGWGLDAPGYPIRRNRIEQFYLLQGRDTPRAFAIEPA</sequence>
<keyword evidence="2" id="KW-1185">Reference proteome</keyword>
<evidence type="ECO:0000313" key="2">
    <source>
        <dbReference type="Proteomes" id="UP000195667"/>
    </source>
</evidence>
<proteinExistence type="predicted"/>
<name>A0A1R4H4A6_9GAMM</name>
<protein>
    <submittedName>
        <fullName evidence="1">Uncharacterized protein</fullName>
    </submittedName>
</protein>
<gene>
    <name evidence="1" type="ORF">CRENPOLYSF1_1720001</name>
</gene>
<accession>A0A1R4H4A6</accession>
<dbReference type="Proteomes" id="UP000195667">
    <property type="component" value="Unassembled WGS sequence"/>
</dbReference>
<evidence type="ECO:0000313" key="1">
    <source>
        <dbReference type="EMBL" id="SJM91093.1"/>
    </source>
</evidence>
<organism evidence="1 2">
    <name type="scientific">Crenothrix polyspora</name>
    <dbReference type="NCBI Taxonomy" id="360316"/>
    <lineage>
        <taxon>Bacteria</taxon>
        <taxon>Pseudomonadati</taxon>
        <taxon>Pseudomonadota</taxon>
        <taxon>Gammaproteobacteria</taxon>
        <taxon>Methylococcales</taxon>
        <taxon>Crenotrichaceae</taxon>
        <taxon>Crenothrix</taxon>
    </lineage>
</organism>
<dbReference type="EMBL" id="FUKI01000082">
    <property type="protein sequence ID" value="SJM91093.1"/>
    <property type="molecule type" value="Genomic_DNA"/>
</dbReference>
<dbReference type="AlphaFoldDB" id="A0A1R4H4A6"/>